<sequence length="112" mass="12827">MAQNPRQGTFRLRLTRPGQASANSDLLPNGHPESSITAGDTYRCRRFQTASVPEQARARPIQTAMTLCRRFGAGWRHTRRLPRFISHRSSETRNPPGPTCGMKRLSWREVFY</sequence>
<dbReference type="RefSeq" id="WP_226893050.1">
    <property type="nucleotide sequence ID" value="NZ_CFHX01000042.1"/>
</dbReference>
<feature type="region of interest" description="Disordered" evidence="1">
    <location>
        <begin position="1"/>
        <end position="40"/>
    </location>
</feature>
<gene>
    <name evidence="2" type="ORF">NMA510612_0432</name>
</gene>
<dbReference type="Proteomes" id="UP000023582">
    <property type="component" value="Chromosome"/>
</dbReference>
<name>X5F4A5_NEIME</name>
<reference evidence="3" key="2">
    <citation type="submission" date="2014-02" db="EMBL/GenBank/DDBJ databases">
        <title>Complete Genome Sequence of Neisseria meningitides, serogroup A strain 510612.</title>
        <authorList>
            <person name="Zhang X."/>
            <person name="Zhang Y."/>
            <person name="Yang J."/>
            <person name="Zhu Y."/>
            <person name="Jin Q."/>
        </authorList>
    </citation>
    <scope>NUCLEOTIDE SEQUENCE</scope>
    <source>
        <strain evidence="3">NMA510612</strain>
    </source>
</reference>
<dbReference type="EMBL" id="CP007524">
    <property type="protein sequence ID" value="AHW74742.1"/>
    <property type="molecule type" value="Genomic_DNA"/>
</dbReference>
<dbReference type="GeneID" id="93386961"/>
<feature type="compositionally biased region" description="Polar residues" evidence="1">
    <location>
        <begin position="18"/>
        <end position="38"/>
    </location>
</feature>
<accession>X5F4A5</accession>
<evidence type="ECO:0000313" key="3">
    <source>
        <dbReference type="Proteomes" id="UP000023582"/>
    </source>
</evidence>
<reference evidence="2 3" key="1">
    <citation type="journal article" date="2014" name="Genome Announc.">
        <title>Complete Genome Sequence of Neisseria meningitidis Serogroup A Strain NMA510612, Isolated from a Patient with Bacterial Meningitis in China.</title>
        <authorList>
            <person name="Zhang Y."/>
            <person name="Yang J."/>
            <person name="Xu L."/>
            <person name="Zhu Y."/>
            <person name="Liu B."/>
            <person name="Shao Z."/>
            <person name="Zhang X."/>
            <person name="Jin Q."/>
        </authorList>
    </citation>
    <scope>NUCLEOTIDE SEQUENCE [LARGE SCALE GENOMIC DNA]</scope>
    <source>
        <strain evidence="3">NMA510612</strain>
    </source>
</reference>
<protein>
    <submittedName>
        <fullName evidence="2">Uncharacterized protein</fullName>
    </submittedName>
</protein>
<organism evidence="2 3">
    <name type="scientific">Neisseria meningitidis</name>
    <dbReference type="NCBI Taxonomy" id="487"/>
    <lineage>
        <taxon>Bacteria</taxon>
        <taxon>Pseudomonadati</taxon>
        <taxon>Pseudomonadota</taxon>
        <taxon>Betaproteobacteria</taxon>
        <taxon>Neisseriales</taxon>
        <taxon>Neisseriaceae</taxon>
        <taxon>Neisseria</taxon>
    </lineage>
</organism>
<dbReference type="PATRIC" id="fig|487.517.peg.432"/>
<proteinExistence type="predicted"/>
<dbReference type="AlphaFoldDB" id="X5F4A5"/>
<evidence type="ECO:0000256" key="1">
    <source>
        <dbReference type="SAM" id="MobiDB-lite"/>
    </source>
</evidence>
<dbReference type="KEGG" id="nmx:NMA510612_0432"/>
<evidence type="ECO:0000313" key="2">
    <source>
        <dbReference type="EMBL" id="AHW74742.1"/>
    </source>
</evidence>